<comment type="caution">
    <text evidence="1">The sequence shown here is derived from an EMBL/GenBank/DDBJ whole genome shotgun (WGS) entry which is preliminary data.</text>
</comment>
<reference evidence="1" key="1">
    <citation type="submission" date="2022-08" db="EMBL/GenBank/DDBJ databases">
        <title>Genome Sequence of Lecanicillium fungicola.</title>
        <authorList>
            <person name="Buettner E."/>
        </authorList>
    </citation>
    <scope>NUCLEOTIDE SEQUENCE</scope>
    <source>
        <strain evidence="1">Babe33</strain>
    </source>
</reference>
<sequence>MALVDELLPGIVDEKIDYTTELVVSTVGPKTADFVYHTQSTAPLGDSIAIAKSGTGAVINIAGIPNQSIVRTILGPDRFPWWLGVAIDLVQPWYKWKLLGSGVHYDMISGSPDVREDLEKAGEVIALGQVKAVPNTVEFDDLEAVRQVCGMAYAGKGGVGQIVVRISTRGGHNHSVFD</sequence>
<gene>
    <name evidence="1" type="ORF">NQ176_g9769</name>
</gene>
<dbReference type="EMBL" id="JANJQO010002366">
    <property type="protein sequence ID" value="KAJ2967220.1"/>
    <property type="molecule type" value="Genomic_DNA"/>
</dbReference>
<evidence type="ECO:0000313" key="2">
    <source>
        <dbReference type="Proteomes" id="UP001143910"/>
    </source>
</evidence>
<protein>
    <submittedName>
        <fullName evidence="1">Uncharacterized protein</fullName>
    </submittedName>
</protein>
<proteinExistence type="predicted"/>
<accession>A0ACC1MJN0</accession>
<organism evidence="1 2">
    <name type="scientific">Zarea fungicola</name>
    <dbReference type="NCBI Taxonomy" id="93591"/>
    <lineage>
        <taxon>Eukaryota</taxon>
        <taxon>Fungi</taxon>
        <taxon>Dikarya</taxon>
        <taxon>Ascomycota</taxon>
        <taxon>Pezizomycotina</taxon>
        <taxon>Sordariomycetes</taxon>
        <taxon>Hypocreomycetidae</taxon>
        <taxon>Hypocreales</taxon>
        <taxon>Cordycipitaceae</taxon>
        <taxon>Zarea</taxon>
    </lineage>
</organism>
<dbReference type="Proteomes" id="UP001143910">
    <property type="component" value="Unassembled WGS sequence"/>
</dbReference>
<evidence type="ECO:0000313" key="1">
    <source>
        <dbReference type="EMBL" id="KAJ2967220.1"/>
    </source>
</evidence>
<keyword evidence="2" id="KW-1185">Reference proteome</keyword>
<name>A0ACC1MJN0_9HYPO</name>